<feature type="binding site" evidence="11">
    <location>
        <position position="79"/>
    </location>
    <ligand>
        <name>ATP</name>
        <dbReference type="ChEBI" id="CHEBI:30616"/>
    </ligand>
</feature>
<dbReference type="Pfam" id="PF00183">
    <property type="entry name" value="HSP90"/>
    <property type="match status" value="1"/>
</dbReference>
<feature type="binding site" evidence="11">
    <location>
        <begin position="99"/>
        <end position="100"/>
    </location>
    <ligand>
        <name>ATP</name>
        <dbReference type="ChEBI" id="CHEBI:30616"/>
    </ligand>
</feature>
<evidence type="ECO:0000259" key="12">
    <source>
        <dbReference type="SMART" id="SM00387"/>
    </source>
</evidence>
<evidence type="ECO:0000256" key="9">
    <source>
        <dbReference type="ARBA" id="ARBA00070675"/>
    </source>
</evidence>
<dbReference type="InterPro" id="IPR003594">
    <property type="entry name" value="HATPase_dom"/>
</dbReference>
<dbReference type="AlphaFoldDB" id="A0A7H9CL39"/>
<name>A0A7H9CL39_9BACT</name>
<dbReference type="EMBL" id="CP049075">
    <property type="protein sequence ID" value="QLI05519.1"/>
    <property type="molecule type" value="Genomic_DNA"/>
</dbReference>
<comment type="subunit">
    <text evidence="10">Homodimer.</text>
</comment>
<comment type="caution">
    <text evidence="10">Lacks conserved residue(s) required for the propagation of feature annotation.</text>
</comment>
<evidence type="ECO:0000256" key="6">
    <source>
        <dbReference type="ARBA" id="ARBA00023016"/>
    </source>
</evidence>
<reference evidence="13 14" key="1">
    <citation type="submission" date="2020-02" db="EMBL/GenBank/DDBJ databases">
        <title>Complete genome sequence of the novel Campylobacter species Candidatus Campylobacter infans.</title>
        <authorList>
            <person name="Duim B."/>
            <person name="Zomer A."/>
            <person name="van der Graaf L."/>
            <person name="Wagenaar J."/>
        </authorList>
    </citation>
    <scope>NUCLEOTIDE SEQUENCE [LARGE SCALE GENOMIC DNA]</scope>
    <source>
        <strain evidence="13 14">19S00001</strain>
    </source>
</reference>
<evidence type="ECO:0000256" key="10">
    <source>
        <dbReference type="HAMAP-Rule" id="MF_00505"/>
    </source>
</evidence>
<dbReference type="PRINTS" id="PR00775">
    <property type="entry name" value="HEATSHOCK90"/>
</dbReference>
<evidence type="ECO:0000256" key="8">
    <source>
        <dbReference type="ARBA" id="ARBA00058590"/>
    </source>
</evidence>
<keyword evidence="6 10" id="KW-0346">Stress response</keyword>
<feature type="domain" description="Histidine kinase/HSP90-like ATPase" evidence="12">
    <location>
        <begin position="24"/>
        <end position="180"/>
    </location>
</feature>
<dbReference type="FunFam" id="3.30.230.80:FF:000002">
    <property type="entry name" value="Molecular chaperone HtpG"/>
    <property type="match status" value="1"/>
</dbReference>
<dbReference type="Gene3D" id="3.40.50.11260">
    <property type="match status" value="1"/>
</dbReference>
<evidence type="ECO:0000256" key="1">
    <source>
        <dbReference type="ARBA" id="ARBA00004496"/>
    </source>
</evidence>
<dbReference type="Gene3D" id="1.20.120.790">
    <property type="entry name" value="Heat shock protein 90, C-terminal domain"/>
    <property type="match status" value="1"/>
</dbReference>
<dbReference type="HAMAP" id="MF_00505">
    <property type="entry name" value="HSP90"/>
    <property type="match status" value="1"/>
</dbReference>
<feature type="binding site" evidence="11">
    <location>
        <position position="342"/>
    </location>
    <ligand>
        <name>ATP</name>
        <dbReference type="ChEBI" id="CHEBI:30616"/>
    </ligand>
</feature>
<dbReference type="FunFam" id="3.30.565.10:FF:000009">
    <property type="entry name" value="Molecular chaperone HtpG"/>
    <property type="match status" value="1"/>
</dbReference>
<feature type="binding site" evidence="11">
    <location>
        <position position="35"/>
    </location>
    <ligand>
        <name>ATP</name>
        <dbReference type="ChEBI" id="CHEBI:30616"/>
    </ligand>
</feature>
<dbReference type="InterPro" id="IPR020575">
    <property type="entry name" value="Hsp90_N"/>
</dbReference>
<proteinExistence type="inferred from homology"/>
<comment type="similarity">
    <text evidence="2 10">Belongs to the heat shock protein 90 family.</text>
</comment>
<keyword evidence="4 10" id="KW-0547">Nucleotide-binding</keyword>
<dbReference type="GO" id="GO:0051082">
    <property type="term" value="F:unfolded protein binding"/>
    <property type="evidence" value="ECO:0007669"/>
    <property type="project" value="UniProtKB-UniRule"/>
</dbReference>
<dbReference type="SUPFAM" id="SSF55874">
    <property type="entry name" value="ATPase domain of HSP90 chaperone/DNA topoisomerase II/histidine kinase"/>
    <property type="match status" value="1"/>
</dbReference>
<dbReference type="PANTHER" id="PTHR11528">
    <property type="entry name" value="HEAT SHOCK PROTEIN 90 FAMILY MEMBER"/>
    <property type="match status" value="1"/>
</dbReference>
<dbReference type="InterPro" id="IPR036890">
    <property type="entry name" value="HATPase_C_sf"/>
</dbReference>
<feature type="binding site" evidence="11">
    <location>
        <position position="84"/>
    </location>
    <ligand>
        <name>ATP</name>
        <dbReference type="ChEBI" id="CHEBI:30616"/>
    </ligand>
</feature>
<organism evidence="13 14">
    <name type="scientific">Candidatus Campylobacter infans</name>
    <dbReference type="NCBI Taxonomy" id="2561898"/>
    <lineage>
        <taxon>Bacteria</taxon>
        <taxon>Pseudomonadati</taxon>
        <taxon>Campylobacterota</taxon>
        <taxon>Epsilonproteobacteria</taxon>
        <taxon>Campylobacterales</taxon>
        <taxon>Campylobacteraceae</taxon>
        <taxon>Campylobacter</taxon>
    </lineage>
</organism>
<dbReference type="Gene3D" id="3.30.565.10">
    <property type="entry name" value="Histidine kinase-like ATPase, C-terminal domain"/>
    <property type="match status" value="1"/>
</dbReference>
<gene>
    <name evidence="10 13" type="primary">htpG</name>
    <name evidence="13" type="ORF">CINF_1014</name>
</gene>
<keyword evidence="7 10" id="KW-0143">Chaperone</keyword>
<dbReference type="RefSeq" id="WP_179974726.1">
    <property type="nucleotide sequence ID" value="NZ_CP049075.1"/>
</dbReference>
<evidence type="ECO:0000256" key="2">
    <source>
        <dbReference type="ARBA" id="ARBA00008239"/>
    </source>
</evidence>
<dbReference type="SUPFAM" id="SSF54211">
    <property type="entry name" value="Ribosomal protein S5 domain 2-like"/>
    <property type="match status" value="1"/>
</dbReference>
<dbReference type="NCBIfam" id="NF003555">
    <property type="entry name" value="PRK05218.1"/>
    <property type="match status" value="1"/>
</dbReference>
<feature type="region of interest" description="A; substrate-binding" evidence="10">
    <location>
        <begin position="1"/>
        <end position="342"/>
    </location>
</feature>
<dbReference type="GO" id="GO:0140662">
    <property type="term" value="F:ATP-dependent protein folding chaperone"/>
    <property type="evidence" value="ECO:0007669"/>
    <property type="project" value="InterPro"/>
</dbReference>
<feature type="binding site" evidence="11">
    <location>
        <begin position="121"/>
        <end position="126"/>
    </location>
    <ligand>
        <name>ATP</name>
        <dbReference type="ChEBI" id="CHEBI:30616"/>
    </ligand>
</feature>
<keyword evidence="3 10" id="KW-0963">Cytoplasm</keyword>
<dbReference type="GO" id="GO:0005524">
    <property type="term" value="F:ATP binding"/>
    <property type="evidence" value="ECO:0007669"/>
    <property type="project" value="UniProtKB-UniRule"/>
</dbReference>
<keyword evidence="5 10" id="KW-0067">ATP-binding</keyword>
<feature type="binding site" evidence="11">
    <location>
        <position position="31"/>
    </location>
    <ligand>
        <name>ATP</name>
        <dbReference type="ChEBI" id="CHEBI:30616"/>
    </ligand>
</feature>
<dbReference type="InterPro" id="IPR001404">
    <property type="entry name" value="Hsp90_fam"/>
</dbReference>
<feature type="region of interest" description="C" evidence="10">
    <location>
        <begin position="554"/>
        <end position="625"/>
    </location>
</feature>
<evidence type="ECO:0000256" key="4">
    <source>
        <dbReference type="ARBA" id="ARBA00022741"/>
    </source>
</evidence>
<dbReference type="PROSITE" id="PS00298">
    <property type="entry name" value="HSP90"/>
    <property type="match status" value="1"/>
</dbReference>
<dbReference type="InterPro" id="IPR037196">
    <property type="entry name" value="HSP90_C"/>
</dbReference>
<keyword evidence="14" id="KW-1185">Reference proteome</keyword>
<sequence length="625" mass="71216">MAKHEFGAQVGDLLNLMIHSLYSNKEIFLRELVSNASDALDKLNYLSLTNDEYKSICDGWTPKIWLELDKDKKILSISDNGIGMDEAELIANLGTIANSGTKGFLSKLSGDAKKDAQLIGQFGVGFYSAFMVADKIEVKSLKAGTNQAFLWTSDTNGYEISKCQKDSFGTQIILHLKDDEYCESFRIDGIIKKYSNHISYPIFMDMDEWVAPSQEEKEAGKNEGHYESVNKQLNKASALWQLNKASLKQSDYDEFYKQISHDSAEPLMHIHTKAEGKIEYTTLFYIPSNEPFDLFRMDYESGVKLYVKRVFITDDAKELLPSYLRFVRGIMDVEDLPLNVSREILQENRILASVKDQSVKKILSELEKLQKSDFEKYKKFFKLFGKVLKEGLYGFASNKDEILKLCLFKSSLNDELITLSQYKEKMQENQKSIYYISGQNENLLKNSPLLEGFKAQNINVLICDEEIDTIVMPMVSEFDGTSIKNINSTSTDEELNTNKDEKTAENTELNGILAKMKEILKDDVKDVRISSRLADWPACIVFDKNDPDFAMQSMLKQMGHEAPKIKPILEINAKHELFAKLKDNELLLNDITSLLFDSARLALGMNIEDAPQFCKRLNKIMLKAL</sequence>
<protein>
    <recommendedName>
        <fullName evidence="9 10">Chaperone protein HtpG</fullName>
    </recommendedName>
    <alternativeName>
        <fullName evidence="10">Heat shock protein HtpG</fullName>
    </alternativeName>
    <alternativeName>
        <fullName evidence="10">High temperature protein G</fullName>
    </alternativeName>
</protein>
<dbReference type="GO" id="GO:0016887">
    <property type="term" value="F:ATP hydrolysis activity"/>
    <property type="evidence" value="ECO:0007669"/>
    <property type="project" value="InterPro"/>
</dbReference>
<comment type="function">
    <text evidence="8 10">Molecular chaperone. Has ATPase activity.</text>
</comment>
<evidence type="ECO:0000256" key="3">
    <source>
        <dbReference type="ARBA" id="ARBA00022490"/>
    </source>
</evidence>
<dbReference type="InterPro" id="IPR020568">
    <property type="entry name" value="Ribosomal_Su5_D2-typ_SF"/>
</dbReference>
<dbReference type="KEGG" id="cinf:CINF_1014"/>
<dbReference type="GO" id="GO:0005737">
    <property type="term" value="C:cytoplasm"/>
    <property type="evidence" value="ECO:0007669"/>
    <property type="project" value="UniProtKB-SubCell"/>
</dbReference>
<evidence type="ECO:0000256" key="5">
    <source>
        <dbReference type="ARBA" id="ARBA00022840"/>
    </source>
</evidence>
<feature type="binding site" evidence="11">
    <location>
        <position position="92"/>
    </location>
    <ligand>
        <name>ATP</name>
        <dbReference type="ChEBI" id="CHEBI:30616"/>
    </ligand>
</feature>
<dbReference type="SUPFAM" id="SSF110942">
    <property type="entry name" value="HSP90 C-terminal domain"/>
    <property type="match status" value="1"/>
</dbReference>
<dbReference type="PIRSF" id="PIRSF002583">
    <property type="entry name" value="Hsp90"/>
    <property type="match status" value="1"/>
</dbReference>
<evidence type="ECO:0000256" key="7">
    <source>
        <dbReference type="ARBA" id="ARBA00023186"/>
    </source>
</evidence>
<feature type="binding site" evidence="11">
    <location>
        <position position="170"/>
    </location>
    <ligand>
        <name>ATP</name>
        <dbReference type="ChEBI" id="CHEBI:30616"/>
    </ligand>
</feature>
<evidence type="ECO:0000256" key="11">
    <source>
        <dbReference type="PIRSR" id="PIRSR002583-1"/>
    </source>
</evidence>
<dbReference type="InterPro" id="IPR019805">
    <property type="entry name" value="Heat_shock_protein_90_CS"/>
</dbReference>
<dbReference type="SMART" id="SM00387">
    <property type="entry name" value="HATPase_c"/>
    <property type="match status" value="1"/>
</dbReference>
<dbReference type="Proteomes" id="UP000509414">
    <property type="component" value="Chromosome"/>
</dbReference>
<accession>A0A7H9CL39</accession>
<dbReference type="CDD" id="cd16927">
    <property type="entry name" value="HATPase_Hsp90-like"/>
    <property type="match status" value="1"/>
</dbReference>
<evidence type="ECO:0000313" key="13">
    <source>
        <dbReference type="EMBL" id="QLI05519.1"/>
    </source>
</evidence>
<dbReference type="Pfam" id="PF13589">
    <property type="entry name" value="HATPase_c_3"/>
    <property type="match status" value="1"/>
</dbReference>
<dbReference type="Gene3D" id="3.30.230.80">
    <property type="match status" value="1"/>
</dbReference>
<evidence type="ECO:0000313" key="14">
    <source>
        <dbReference type="Proteomes" id="UP000509414"/>
    </source>
</evidence>
<comment type="subcellular location">
    <subcellularLocation>
        <location evidence="1 10">Cytoplasm</location>
    </subcellularLocation>
</comment>